<evidence type="ECO:0000256" key="10">
    <source>
        <dbReference type="ARBA" id="ARBA00023242"/>
    </source>
</evidence>
<dbReference type="Pfam" id="PF07975">
    <property type="entry name" value="C1_4"/>
    <property type="match status" value="1"/>
</dbReference>
<dbReference type="PROSITE" id="PS50234">
    <property type="entry name" value="VWFA"/>
    <property type="match status" value="1"/>
</dbReference>
<feature type="region of interest" description="Disordered" evidence="13">
    <location>
        <begin position="1"/>
        <end position="63"/>
    </location>
</feature>
<dbReference type="InterPro" id="IPR036465">
    <property type="entry name" value="vWFA_dom_sf"/>
</dbReference>
<comment type="subcellular location">
    <subcellularLocation>
        <location evidence="1 11">Nucleus</location>
    </subcellularLocation>
</comment>
<dbReference type="OrthoDB" id="284275at2759"/>
<feature type="region of interest" description="Disordered" evidence="13">
    <location>
        <begin position="489"/>
        <end position="513"/>
    </location>
</feature>
<dbReference type="SUPFAM" id="SSF53300">
    <property type="entry name" value="vWA-like"/>
    <property type="match status" value="1"/>
</dbReference>
<dbReference type="Pfam" id="PF04056">
    <property type="entry name" value="Ssl1"/>
    <property type="match status" value="1"/>
</dbReference>
<keyword evidence="16" id="KW-1185">Reference proteome</keyword>
<accession>A0A6A6HJV4</accession>
<dbReference type="PROSITE" id="PS00028">
    <property type="entry name" value="ZINC_FINGER_C2H2_1"/>
    <property type="match status" value="1"/>
</dbReference>
<dbReference type="EMBL" id="ML991776">
    <property type="protein sequence ID" value="KAF2238317.1"/>
    <property type="molecule type" value="Genomic_DNA"/>
</dbReference>
<evidence type="ECO:0000256" key="12">
    <source>
        <dbReference type="PIRSR" id="PIRSR015919-1"/>
    </source>
</evidence>
<dbReference type="InterPro" id="IPR013087">
    <property type="entry name" value="Znf_C2H2_type"/>
</dbReference>
<dbReference type="InterPro" id="IPR046349">
    <property type="entry name" value="C1-like_sf"/>
</dbReference>
<organism evidence="15 16">
    <name type="scientific">Viridothelium virens</name>
    <name type="common">Speckled blister lichen</name>
    <name type="synonym">Trypethelium virens</name>
    <dbReference type="NCBI Taxonomy" id="1048519"/>
    <lineage>
        <taxon>Eukaryota</taxon>
        <taxon>Fungi</taxon>
        <taxon>Dikarya</taxon>
        <taxon>Ascomycota</taxon>
        <taxon>Pezizomycotina</taxon>
        <taxon>Dothideomycetes</taxon>
        <taxon>Dothideomycetes incertae sedis</taxon>
        <taxon>Trypetheliales</taxon>
        <taxon>Trypetheliaceae</taxon>
        <taxon>Viridothelium</taxon>
    </lineage>
</organism>
<dbReference type="GO" id="GO:0006357">
    <property type="term" value="P:regulation of transcription by RNA polymerase II"/>
    <property type="evidence" value="ECO:0007669"/>
    <property type="project" value="UniProtKB-UniRule"/>
</dbReference>
<feature type="domain" description="VWFA" evidence="14">
    <location>
        <begin position="109"/>
        <end position="250"/>
    </location>
</feature>
<dbReference type="PANTHER" id="PTHR12695:SF2">
    <property type="entry name" value="GENERAL TRANSCRIPTION FACTOR IIH SUBUNIT 2-RELATED"/>
    <property type="match status" value="1"/>
</dbReference>
<keyword evidence="10 11" id="KW-0539">Nucleus</keyword>
<evidence type="ECO:0000256" key="7">
    <source>
        <dbReference type="ARBA" id="ARBA00023015"/>
    </source>
</evidence>
<dbReference type="Gene3D" id="3.30.40.10">
    <property type="entry name" value="Zinc/RING finger domain, C3HC4 (zinc finger)"/>
    <property type="match status" value="1"/>
</dbReference>
<dbReference type="InterPro" id="IPR012170">
    <property type="entry name" value="TFIIH_SSL1/p44"/>
</dbReference>
<keyword evidence="6 11" id="KW-0862">Zinc</keyword>
<dbReference type="InterPro" id="IPR004595">
    <property type="entry name" value="TFIIH_C1-like_dom"/>
</dbReference>
<comment type="function">
    <text evidence="11">Component of the general transcription and DNA repair factor IIH (TFIIH) core complex, which is involved in general and transcription-coupled nucleotide excision repair (NER) of damaged DNA and, when complexed to TFIIK, in RNA transcription by RNA polymerase II.</text>
</comment>
<dbReference type="AlphaFoldDB" id="A0A6A6HJV4"/>
<dbReference type="InterPro" id="IPR013083">
    <property type="entry name" value="Znf_RING/FYVE/PHD"/>
</dbReference>
<dbReference type="InterPro" id="IPR002035">
    <property type="entry name" value="VWF_A"/>
</dbReference>
<keyword evidence="4" id="KW-0227">DNA damage</keyword>
<feature type="zinc finger region" description="C4-type" evidence="12">
    <location>
        <begin position="338"/>
        <end position="355"/>
    </location>
</feature>
<comment type="similarity">
    <text evidence="2 11">Belongs to the GTF2H2 family.</text>
</comment>
<sequence>MADSDDDYIQDARSATPASDDELSDAGIDAPRGSQAQGKSRRNVGQDKNGKGKKKATGQARWEASAQNLGLTEGVDGGITKALERDLESLKRARLKKNTTPTQRGIIRHLILVLDLSEAMAEKDFKPNRYTFVLRYILSYIREFFEQNPISQLALVGMKDGLAKPISELSGNPNLHLSAVRALMQKEGQGNPSLQNALEMSCAMLQGAPSHGTREVVIVLGALLTNDPGDIYTTIRRCAKERLRVGIMGLAARLHICGEIVARTNGGDDSGYGVAVDELGLKDLLMATTTPPEIRGEGTQGPSALASLLKMGFPNRIAEEVPSLCACHNKPVRGGYQCPQCMVKVCSLPTECPGCGLTLILSTHLARSYHHLFPLREWVEVSWQRAREVGSVECRSCLTKFPEIPAQKELDKDGDTTMADASGSTAGGANPRTPNEQPQRKGEGASESRRYECETCQNHFCVDCDVFCHDVLHNCPGCQSQAHLPGSQVGGNAADGPNQGDGTGKEGNPAEAT</sequence>
<evidence type="ECO:0000256" key="4">
    <source>
        <dbReference type="ARBA" id="ARBA00022763"/>
    </source>
</evidence>
<protein>
    <recommendedName>
        <fullName evidence="11">General transcription and DNA repair factor IIH</fullName>
    </recommendedName>
</protein>
<dbReference type="GO" id="GO:0008270">
    <property type="term" value="F:zinc ion binding"/>
    <property type="evidence" value="ECO:0007669"/>
    <property type="project" value="UniProtKB-UniRule"/>
</dbReference>
<dbReference type="GO" id="GO:0000439">
    <property type="term" value="C:transcription factor TFIIH core complex"/>
    <property type="evidence" value="ECO:0007669"/>
    <property type="project" value="UniProtKB-UniRule"/>
</dbReference>
<dbReference type="GO" id="GO:0006289">
    <property type="term" value="P:nucleotide-excision repair"/>
    <property type="evidence" value="ECO:0007669"/>
    <property type="project" value="UniProtKB-UniRule"/>
</dbReference>
<evidence type="ECO:0000256" key="3">
    <source>
        <dbReference type="ARBA" id="ARBA00022723"/>
    </source>
</evidence>
<evidence type="ECO:0000256" key="1">
    <source>
        <dbReference type="ARBA" id="ARBA00004123"/>
    </source>
</evidence>
<keyword evidence="9" id="KW-0234">DNA repair</keyword>
<evidence type="ECO:0000313" key="16">
    <source>
        <dbReference type="Proteomes" id="UP000800092"/>
    </source>
</evidence>
<dbReference type="SUPFAM" id="SSF57889">
    <property type="entry name" value="Cysteine-rich domain"/>
    <property type="match status" value="1"/>
</dbReference>
<evidence type="ECO:0000256" key="13">
    <source>
        <dbReference type="SAM" id="MobiDB-lite"/>
    </source>
</evidence>
<evidence type="ECO:0000256" key="11">
    <source>
        <dbReference type="PIRNR" id="PIRNR015919"/>
    </source>
</evidence>
<evidence type="ECO:0000256" key="5">
    <source>
        <dbReference type="ARBA" id="ARBA00022771"/>
    </source>
</evidence>
<evidence type="ECO:0000256" key="6">
    <source>
        <dbReference type="ARBA" id="ARBA00022833"/>
    </source>
</evidence>
<evidence type="ECO:0000259" key="14">
    <source>
        <dbReference type="PROSITE" id="PS50234"/>
    </source>
</evidence>
<keyword evidence="7 11" id="KW-0805">Transcription regulation</keyword>
<keyword evidence="5" id="KW-0863">Zinc-finger</keyword>
<dbReference type="GO" id="GO:0006351">
    <property type="term" value="P:DNA-templated transcription"/>
    <property type="evidence" value="ECO:0007669"/>
    <property type="project" value="InterPro"/>
</dbReference>
<dbReference type="InterPro" id="IPR007198">
    <property type="entry name" value="Ssl1-like"/>
</dbReference>
<dbReference type="PIRSF" id="PIRSF015919">
    <property type="entry name" value="TFIIH_SSL1"/>
    <property type="match status" value="1"/>
</dbReference>
<dbReference type="GO" id="GO:0005675">
    <property type="term" value="C:transcription factor TFIIH holo complex"/>
    <property type="evidence" value="ECO:0007669"/>
    <property type="project" value="UniProtKB-UniRule"/>
</dbReference>
<evidence type="ECO:0000256" key="9">
    <source>
        <dbReference type="ARBA" id="ARBA00023204"/>
    </source>
</evidence>
<dbReference type="Proteomes" id="UP000800092">
    <property type="component" value="Unassembled WGS sequence"/>
</dbReference>
<gene>
    <name evidence="15" type="ORF">EV356DRAFT_304724</name>
</gene>
<proteinExistence type="inferred from homology"/>
<keyword evidence="8 11" id="KW-0804">Transcription</keyword>
<keyword evidence="3 11" id="KW-0479">Metal-binding</keyword>
<evidence type="ECO:0000256" key="8">
    <source>
        <dbReference type="ARBA" id="ARBA00023163"/>
    </source>
</evidence>
<dbReference type="FunFam" id="3.40.50.410:FF:000015">
    <property type="entry name" value="General transcription factor IIH subunit 2"/>
    <property type="match status" value="1"/>
</dbReference>
<dbReference type="NCBIfam" id="TIGR00622">
    <property type="entry name" value="ssl1"/>
    <property type="match status" value="2"/>
</dbReference>
<name>A0A6A6HJV4_VIRVR</name>
<dbReference type="PANTHER" id="PTHR12695">
    <property type="entry name" value="GENERAL TRANSCRIPTION FACTOR IIH SUBUNIT 2"/>
    <property type="match status" value="1"/>
</dbReference>
<dbReference type="SMART" id="SM00327">
    <property type="entry name" value="VWA"/>
    <property type="match status" value="1"/>
</dbReference>
<reference evidence="15" key="1">
    <citation type="journal article" date="2020" name="Stud. Mycol.">
        <title>101 Dothideomycetes genomes: a test case for predicting lifestyles and emergence of pathogens.</title>
        <authorList>
            <person name="Haridas S."/>
            <person name="Albert R."/>
            <person name="Binder M."/>
            <person name="Bloem J."/>
            <person name="Labutti K."/>
            <person name="Salamov A."/>
            <person name="Andreopoulos B."/>
            <person name="Baker S."/>
            <person name="Barry K."/>
            <person name="Bills G."/>
            <person name="Bluhm B."/>
            <person name="Cannon C."/>
            <person name="Castanera R."/>
            <person name="Culley D."/>
            <person name="Daum C."/>
            <person name="Ezra D."/>
            <person name="Gonzalez J."/>
            <person name="Henrissat B."/>
            <person name="Kuo A."/>
            <person name="Liang C."/>
            <person name="Lipzen A."/>
            <person name="Lutzoni F."/>
            <person name="Magnuson J."/>
            <person name="Mondo S."/>
            <person name="Nolan M."/>
            <person name="Ohm R."/>
            <person name="Pangilinan J."/>
            <person name="Park H.-J."/>
            <person name="Ramirez L."/>
            <person name="Alfaro M."/>
            <person name="Sun H."/>
            <person name="Tritt A."/>
            <person name="Yoshinaga Y."/>
            <person name="Zwiers L.-H."/>
            <person name="Turgeon B."/>
            <person name="Goodwin S."/>
            <person name="Spatafora J."/>
            <person name="Crous P."/>
            <person name="Grigoriev I."/>
        </authorList>
    </citation>
    <scope>NUCLEOTIDE SEQUENCE</scope>
    <source>
        <strain evidence="15">Tuck. ex Michener</strain>
    </source>
</reference>
<dbReference type="Gene3D" id="3.40.50.410">
    <property type="entry name" value="von Willebrand factor, type A domain"/>
    <property type="match status" value="1"/>
</dbReference>
<evidence type="ECO:0000313" key="15">
    <source>
        <dbReference type="EMBL" id="KAF2238317.1"/>
    </source>
</evidence>
<dbReference type="SMART" id="SM01047">
    <property type="entry name" value="C1_4"/>
    <property type="match status" value="1"/>
</dbReference>
<evidence type="ECO:0000256" key="2">
    <source>
        <dbReference type="ARBA" id="ARBA00006092"/>
    </source>
</evidence>
<feature type="region of interest" description="Disordered" evidence="13">
    <location>
        <begin position="408"/>
        <end position="445"/>
    </location>
</feature>